<dbReference type="PANTHER" id="PTHR37542:SF1">
    <property type="entry name" value="PRION-INHIBITION AND PROPAGATION HELO DOMAIN-CONTAINING PROTEIN"/>
    <property type="match status" value="1"/>
</dbReference>
<sequence>MNPFSIISDLETCYKYGKALVDFCQRWKGADAELADRATTVELCWINTKAQMQLVTTLYPVLNDEIRRILDSSLAVLARKLDLAVVQVQKLQDPQSDARPGFLHFRRRAKGAKYAVYQSALDATIQDLENWQRRCETALDLNMRDPNPVIDEKLKTMREEKQTGGGAATKEHKFSTATSPLSLTGGIRDALQPRGAQPSIFLPTMPLFTFPIPFSRAKAACMPSSSKAARWFILDTLPCRPQTDVHALNNDVRDLARKLKRAHPFAFGLLNCKGVMRVFGQAPNLDLEGFDLVFNVPDGTDPRQMKSLRGLLLGTEGGGAPSLSRRVRLAQELATSVSYVHTFNFVHKNIRPESVLLFDGDTGSSKLAGSSVAATNRRSSFLIGFESFRSAGGKTSLMGDQDWEHNIYRHPERMGEFPAEEYRMQHDIYSLGVCLLEIGMWEPLVEYSGNDADPIPEYGRVCRDFAETEQPWICFKDYLVGLAQNELPRRMGDRYADVVVTCLTCLDRDSSFGDQGEVSDADGILVGVCFIETIFGQLNEIVL</sequence>
<evidence type="ECO:0000259" key="1">
    <source>
        <dbReference type="PROSITE" id="PS50011"/>
    </source>
</evidence>
<dbReference type="InterPro" id="IPR011009">
    <property type="entry name" value="Kinase-like_dom_sf"/>
</dbReference>
<dbReference type="Proteomes" id="UP001303115">
    <property type="component" value="Unassembled WGS sequence"/>
</dbReference>
<dbReference type="GO" id="GO:0005524">
    <property type="term" value="F:ATP binding"/>
    <property type="evidence" value="ECO:0007669"/>
    <property type="project" value="InterPro"/>
</dbReference>
<keyword evidence="3" id="KW-1185">Reference proteome</keyword>
<dbReference type="AlphaFoldDB" id="A0AAN6SVQ3"/>
<evidence type="ECO:0000313" key="3">
    <source>
        <dbReference type="Proteomes" id="UP001303115"/>
    </source>
</evidence>
<dbReference type="InterPro" id="IPR000719">
    <property type="entry name" value="Prot_kinase_dom"/>
</dbReference>
<organism evidence="2 3">
    <name type="scientific">Parachaetomium inaequale</name>
    <dbReference type="NCBI Taxonomy" id="2588326"/>
    <lineage>
        <taxon>Eukaryota</taxon>
        <taxon>Fungi</taxon>
        <taxon>Dikarya</taxon>
        <taxon>Ascomycota</taxon>
        <taxon>Pezizomycotina</taxon>
        <taxon>Sordariomycetes</taxon>
        <taxon>Sordariomycetidae</taxon>
        <taxon>Sordariales</taxon>
        <taxon>Chaetomiaceae</taxon>
        <taxon>Parachaetomium</taxon>
    </lineage>
</organism>
<dbReference type="PANTHER" id="PTHR37542">
    <property type="entry name" value="HELO DOMAIN-CONTAINING PROTEIN-RELATED"/>
    <property type="match status" value="1"/>
</dbReference>
<protein>
    <recommendedName>
        <fullName evidence="1">Protein kinase domain-containing protein</fullName>
    </recommendedName>
</protein>
<dbReference type="GO" id="GO:0004672">
    <property type="term" value="F:protein kinase activity"/>
    <property type="evidence" value="ECO:0007669"/>
    <property type="project" value="InterPro"/>
</dbReference>
<dbReference type="SUPFAM" id="SSF56112">
    <property type="entry name" value="Protein kinase-like (PK-like)"/>
    <property type="match status" value="1"/>
</dbReference>
<gene>
    <name evidence="2" type="ORF">C8A01DRAFT_43378</name>
</gene>
<name>A0AAN6SVQ3_9PEZI</name>
<proteinExistence type="predicted"/>
<dbReference type="PROSITE" id="PS50011">
    <property type="entry name" value="PROTEIN_KINASE_DOM"/>
    <property type="match status" value="1"/>
</dbReference>
<dbReference type="Gene3D" id="1.10.510.10">
    <property type="entry name" value="Transferase(Phosphotransferase) domain 1"/>
    <property type="match status" value="1"/>
</dbReference>
<evidence type="ECO:0000313" key="2">
    <source>
        <dbReference type="EMBL" id="KAK4043823.1"/>
    </source>
</evidence>
<reference evidence="3" key="1">
    <citation type="journal article" date="2023" name="Mol. Phylogenet. Evol.">
        <title>Genome-scale phylogeny and comparative genomics of the fungal order Sordariales.</title>
        <authorList>
            <person name="Hensen N."/>
            <person name="Bonometti L."/>
            <person name="Westerberg I."/>
            <person name="Brannstrom I.O."/>
            <person name="Guillou S."/>
            <person name="Cros-Aarteil S."/>
            <person name="Calhoun S."/>
            <person name="Haridas S."/>
            <person name="Kuo A."/>
            <person name="Mondo S."/>
            <person name="Pangilinan J."/>
            <person name="Riley R."/>
            <person name="LaButti K."/>
            <person name="Andreopoulos B."/>
            <person name="Lipzen A."/>
            <person name="Chen C."/>
            <person name="Yan M."/>
            <person name="Daum C."/>
            <person name="Ng V."/>
            <person name="Clum A."/>
            <person name="Steindorff A."/>
            <person name="Ohm R.A."/>
            <person name="Martin F."/>
            <person name="Silar P."/>
            <person name="Natvig D.O."/>
            <person name="Lalanne C."/>
            <person name="Gautier V."/>
            <person name="Ament-Velasquez S.L."/>
            <person name="Kruys A."/>
            <person name="Hutchinson M.I."/>
            <person name="Powell A.J."/>
            <person name="Barry K."/>
            <person name="Miller A.N."/>
            <person name="Grigoriev I.V."/>
            <person name="Debuchy R."/>
            <person name="Gladieux P."/>
            <person name="Hiltunen Thoren M."/>
            <person name="Johannesson H."/>
        </authorList>
    </citation>
    <scope>NUCLEOTIDE SEQUENCE [LARGE SCALE GENOMIC DNA]</scope>
    <source>
        <strain evidence="3">CBS 284.82</strain>
    </source>
</reference>
<dbReference type="EMBL" id="MU854324">
    <property type="protein sequence ID" value="KAK4043823.1"/>
    <property type="molecule type" value="Genomic_DNA"/>
</dbReference>
<feature type="domain" description="Protein kinase" evidence="1">
    <location>
        <begin position="157"/>
        <end position="543"/>
    </location>
</feature>
<comment type="caution">
    <text evidence="2">The sequence shown here is derived from an EMBL/GenBank/DDBJ whole genome shotgun (WGS) entry which is preliminary data.</text>
</comment>
<accession>A0AAN6SVQ3</accession>